<dbReference type="InterPro" id="IPR016039">
    <property type="entry name" value="Thiolase-like"/>
</dbReference>
<keyword evidence="2" id="KW-1185">Reference proteome</keyword>
<accession>A0ABS4U1K8</accession>
<gene>
    <name evidence="1" type="ORF">JOF56_010925</name>
</gene>
<dbReference type="RefSeq" id="WP_209647138.1">
    <property type="nucleotide sequence ID" value="NZ_JAGINW010000001.1"/>
</dbReference>
<dbReference type="Gene3D" id="3.40.47.10">
    <property type="match status" value="1"/>
</dbReference>
<protein>
    <recommendedName>
        <fullName evidence="3">Coronafacic acid synthetase</fullName>
    </recommendedName>
</protein>
<comment type="caution">
    <text evidence="1">The sequence shown here is derived from an EMBL/GenBank/DDBJ whole genome shotgun (WGS) entry which is preliminary data.</text>
</comment>
<proteinExistence type="predicted"/>
<evidence type="ECO:0000313" key="1">
    <source>
        <dbReference type="EMBL" id="MBP2330540.1"/>
    </source>
</evidence>
<sequence length="173" mass="18342">MPALDELAAVPDDLVVLGHGGTDRAEPDGRRRIPSMYVDPVSWLVLEAVDEALADCPDTVRQSPDEVAVMLVSTHATLHTMTEIAKAIPSGRLSPLRFAGASPGGAASLTCLVHKFRGPSLMMTTTPDEGWPAALTMARFWLRTGAATSVVLSAHTASDHGHRVRTVVLGANR</sequence>
<evidence type="ECO:0000313" key="2">
    <source>
        <dbReference type="Proteomes" id="UP001519332"/>
    </source>
</evidence>
<reference evidence="1 2" key="1">
    <citation type="submission" date="2021-03" db="EMBL/GenBank/DDBJ databases">
        <title>Sequencing the genomes of 1000 actinobacteria strains.</title>
        <authorList>
            <person name="Klenk H.-P."/>
        </authorList>
    </citation>
    <scope>NUCLEOTIDE SEQUENCE [LARGE SCALE GENOMIC DNA]</scope>
    <source>
        <strain evidence="1 2">DSM 46670</strain>
    </source>
</reference>
<dbReference type="EMBL" id="JAGINW010000001">
    <property type="protein sequence ID" value="MBP2330540.1"/>
    <property type="molecule type" value="Genomic_DNA"/>
</dbReference>
<evidence type="ECO:0008006" key="3">
    <source>
        <dbReference type="Google" id="ProtNLM"/>
    </source>
</evidence>
<dbReference type="SUPFAM" id="SSF53901">
    <property type="entry name" value="Thiolase-like"/>
    <property type="match status" value="1"/>
</dbReference>
<dbReference type="Proteomes" id="UP001519332">
    <property type="component" value="Unassembled WGS sequence"/>
</dbReference>
<name>A0ABS4U1K8_9PSEU</name>
<organism evidence="1 2">
    <name type="scientific">Kibdelosporangium banguiense</name>
    <dbReference type="NCBI Taxonomy" id="1365924"/>
    <lineage>
        <taxon>Bacteria</taxon>
        <taxon>Bacillati</taxon>
        <taxon>Actinomycetota</taxon>
        <taxon>Actinomycetes</taxon>
        <taxon>Pseudonocardiales</taxon>
        <taxon>Pseudonocardiaceae</taxon>
        <taxon>Kibdelosporangium</taxon>
    </lineage>
</organism>